<evidence type="ECO:0000313" key="2">
    <source>
        <dbReference type="Proteomes" id="UP000237000"/>
    </source>
</evidence>
<name>A0A2P5FWX5_TREOI</name>
<dbReference type="InParanoid" id="A0A2P5FWX5"/>
<dbReference type="OrthoDB" id="10297752at2759"/>
<dbReference type="EMBL" id="JXTC01000005">
    <property type="protein sequence ID" value="POO02275.1"/>
    <property type="molecule type" value="Genomic_DNA"/>
</dbReference>
<reference evidence="2" key="1">
    <citation type="submission" date="2016-06" db="EMBL/GenBank/DDBJ databases">
        <title>Parallel loss of symbiosis genes in relatives of nitrogen-fixing non-legume Parasponia.</title>
        <authorList>
            <person name="Van Velzen R."/>
            <person name="Holmer R."/>
            <person name="Bu F."/>
            <person name="Rutten L."/>
            <person name="Van Zeijl A."/>
            <person name="Liu W."/>
            <person name="Santuari L."/>
            <person name="Cao Q."/>
            <person name="Sharma T."/>
            <person name="Shen D."/>
            <person name="Roswanjaya Y."/>
            <person name="Wardhani T."/>
            <person name="Kalhor M.S."/>
            <person name="Jansen J."/>
            <person name="Van den Hoogen J."/>
            <person name="Gungor B."/>
            <person name="Hartog M."/>
            <person name="Hontelez J."/>
            <person name="Verver J."/>
            <person name="Yang W.-C."/>
            <person name="Schijlen E."/>
            <person name="Repin R."/>
            <person name="Schilthuizen M."/>
            <person name="Schranz E."/>
            <person name="Heidstra R."/>
            <person name="Miyata K."/>
            <person name="Fedorova E."/>
            <person name="Kohlen W."/>
            <person name="Bisseling T."/>
            <person name="Smit S."/>
            <person name="Geurts R."/>
        </authorList>
    </citation>
    <scope>NUCLEOTIDE SEQUENCE [LARGE SCALE GENOMIC DNA]</scope>
    <source>
        <strain evidence="2">cv. RG33-2</strain>
    </source>
</reference>
<gene>
    <name evidence="1" type="ORF">TorRG33x02_020590</name>
</gene>
<dbReference type="AlphaFoldDB" id="A0A2P5FWX5"/>
<protein>
    <submittedName>
        <fullName evidence="1">Uncharacterized protein</fullName>
    </submittedName>
</protein>
<organism evidence="1 2">
    <name type="scientific">Trema orientale</name>
    <name type="common">Charcoal tree</name>
    <name type="synonym">Celtis orientalis</name>
    <dbReference type="NCBI Taxonomy" id="63057"/>
    <lineage>
        <taxon>Eukaryota</taxon>
        <taxon>Viridiplantae</taxon>
        <taxon>Streptophyta</taxon>
        <taxon>Embryophyta</taxon>
        <taxon>Tracheophyta</taxon>
        <taxon>Spermatophyta</taxon>
        <taxon>Magnoliopsida</taxon>
        <taxon>eudicotyledons</taxon>
        <taxon>Gunneridae</taxon>
        <taxon>Pentapetalae</taxon>
        <taxon>rosids</taxon>
        <taxon>fabids</taxon>
        <taxon>Rosales</taxon>
        <taxon>Cannabaceae</taxon>
        <taxon>Trema</taxon>
    </lineage>
</organism>
<keyword evidence="2" id="KW-1185">Reference proteome</keyword>
<evidence type="ECO:0000313" key="1">
    <source>
        <dbReference type="EMBL" id="POO02275.1"/>
    </source>
</evidence>
<dbReference type="Proteomes" id="UP000237000">
    <property type="component" value="Unassembled WGS sequence"/>
</dbReference>
<accession>A0A2P5FWX5</accession>
<sequence length="85" mass="9625">MGPTIFTTVGDGLYSMLMLHPFVDLLTIKADAAARVLRRNLREHLMIMGTYDMKLLLTSAVIANWRACKGDKWEEDENGVWQGQV</sequence>
<proteinExistence type="predicted"/>
<comment type="caution">
    <text evidence="1">The sequence shown here is derived from an EMBL/GenBank/DDBJ whole genome shotgun (WGS) entry which is preliminary data.</text>
</comment>